<feature type="domain" description="OmpA-like" evidence="4">
    <location>
        <begin position="222"/>
        <end position="339"/>
    </location>
</feature>
<dbReference type="InterPro" id="IPR006665">
    <property type="entry name" value="OmpA-like"/>
</dbReference>
<dbReference type="PANTHER" id="PTHR30329:SF21">
    <property type="entry name" value="LIPOPROTEIN YIAD-RELATED"/>
    <property type="match status" value="1"/>
</dbReference>
<dbReference type="RefSeq" id="WP_076487683.1">
    <property type="nucleotide sequence ID" value="NZ_FTMS01000002.1"/>
</dbReference>
<protein>
    <submittedName>
        <fullName evidence="5">Outer membrane protein OmpA</fullName>
    </submittedName>
</protein>
<feature type="transmembrane region" description="Helical" evidence="3">
    <location>
        <begin position="122"/>
        <end position="143"/>
    </location>
</feature>
<dbReference type="PANTHER" id="PTHR30329">
    <property type="entry name" value="STATOR ELEMENT OF FLAGELLAR MOTOR COMPLEX"/>
    <property type="match status" value="1"/>
</dbReference>
<dbReference type="InterPro" id="IPR050330">
    <property type="entry name" value="Bact_OuterMem_StrucFunc"/>
</dbReference>
<dbReference type="OrthoDB" id="368099at2"/>
<dbReference type="Pfam" id="PF00691">
    <property type="entry name" value="OmpA"/>
    <property type="match status" value="1"/>
</dbReference>
<dbReference type="InterPro" id="IPR036737">
    <property type="entry name" value="OmpA-like_sf"/>
</dbReference>
<feature type="compositionally biased region" description="Basic and acidic residues" evidence="2">
    <location>
        <begin position="169"/>
        <end position="179"/>
    </location>
</feature>
<evidence type="ECO:0000313" key="6">
    <source>
        <dbReference type="Proteomes" id="UP000186400"/>
    </source>
</evidence>
<organism evidence="5 6">
    <name type="scientific">Alkalispirochaeta americana</name>
    <dbReference type="NCBI Taxonomy" id="159291"/>
    <lineage>
        <taxon>Bacteria</taxon>
        <taxon>Pseudomonadati</taxon>
        <taxon>Spirochaetota</taxon>
        <taxon>Spirochaetia</taxon>
        <taxon>Spirochaetales</taxon>
        <taxon>Spirochaetaceae</taxon>
        <taxon>Alkalispirochaeta</taxon>
    </lineage>
</organism>
<evidence type="ECO:0000256" key="2">
    <source>
        <dbReference type="SAM" id="MobiDB-lite"/>
    </source>
</evidence>
<keyword evidence="1 3" id="KW-0472">Membrane</keyword>
<evidence type="ECO:0000256" key="3">
    <source>
        <dbReference type="SAM" id="Phobius"/>
    </source>
</evidence>
<dbReference type="Gene3D" id="3.30.1330.60">
    <property type="entry name" value="OmpA-like domain"/>
    <property type="match status" value="1"/>
</dbReference>
<evidence type="ECO:0000259" key="4">
    <source>
        <dbReference type="PROSITE" id="PS51123"/>
    </source>
</evidence>
<feature type="compositionally biased region" description="Low complexity" evidence="2">
    <location>
        <begin position="205"/>
        <end position="218"/>
    </location>
</feature>
<keyword evidence="3" id="KW-0812">Transmembrane</keyword>
<dbReference type="STRING" id="159291.SAMN05920897_102134"/>
<dbReference type="AlphaFoldDB" id="A0A1N6P5G2"/>
<name>A0A1N6P5G2_9SPIO</name>
<dbReference type="EMBL" id="FTMS01000002">
    <property type="protein sequence ID" value="SIP99507.1"/>
    <property type="molecule type" value="Genomic_DNA"/>
</dbReference>
<dbReference type="SUPFAM" id="SSF103088">
    <property type="entry name" value="OmpA-like"/>
    <property type="match status" value="1"/>
</dbReference>
<reference evidence="5 6" key="1">
    <citation type="submission" date="2017-01" db="EMBL/GenBank/DDBJ databases">
        <authorList>
            <person name="Mah S.A."/>
            <person name="Swanson W.J."/>
            <person name="Moy G.W."/>
            <person name="Vacquier V.D."/>
        </authorList>
    </citation>
    <scope>NUCLEOTIDE SEQUENCE [LARGE SCALE GENOMIC DNA]</scope>
    <source>
        <strain evidence="5 6">ASpG1</strain>
    </source>
</reference>
<keyword evidence="6" id="KW-1185">Reference proteome</keyword>
<dbReference type="PROSITE" id="PS51123">
    <property type="entry name" value="OMPA_2"/>
    <property type="match status" value="1"/>
</dbReference>
<dbReference type="GO" id="GO:0016020">
    <property type="term" value="C:membrane"/>
    <property type="evidence" value="ECO:0007669"/>
    <property type="project" value="UniProtKB-UniRule"/>
</dbReference>
<gene>
    <name evidence="5" type="ORF">SAMN05920897_102134</name>
</gene>
<evidence type="ECO:0000313" key="5">
    <source>
        <dbReference type="EMBL" id="SIP99507.1"/>
    </source>
</evidence>
<accession>A0A1N6P5G2</accession>
<proteinExistence type="predicted"/>
<keyword evidence="3" id="KW-1133">Transmembrane helix</keyword>
<dbReference type="Proteomes" id="UP000186400">
    <property type="component" value="Unassembled WGS sequence"/>
</dbReference>
<sequence>MGSSSDGKVPYLAVEIERRRLEPLVPLDQGRCSRSLRLTTLVDNQRQARVRLFVVCDAEPLLLREFFLDNLPRQPKGEPRFTVSCDFDGLRRAGIVLQSRGDRQEASLDLRKYISPPRKGRVFMVLFLLAVLLLLGIAGFFLVSPFKESSVTPPPGRAGQIPEAVSSRDVSDSAREPEHSAPVAESLDPPPDDTVPEEIAPPDVSGLPSDSEPGESGEAPPPEPIPVSRDTVIYFTPDSPLVTQKARDEISQFVATLRPITNLAITIEGHCALAGTETGREELSRNRAHNTKQAILQEASWIEPEHVTPLWYAANRPVTRLPAEQDRNRRVEILVRGEILPEE</sequence>
<feature type="region of interest" description="Disordered" evidence="2">
    <location>
        <begin position="151"/>
        <end position="229"/>
    </location>
</feature>
<evidence type="ECO:0000256" key="1">
    <source>
        <dbReference type="PROSITE-ProRule" id="PRU00473"/>
    </source>
</evidence>